<dbReference type="InterPro" id="IPR025652">
    <property type="entry name" value="TesB_C"/>
</dbReference>
<comment type="similarity">
    <text evidence="1">Belongs to the C/M/P thioester hydrolase family.</text>
</comment>
<proteinExistence type="inferred from homology"/>
<dbReference type="InterPro" id="IPR003703">
    <property type="entry name" value="Acyl_CoA_thio"/>
</dbReference>
<dbReference type="GO" id="GO:0009062">
    <property type="term" value="P:fatty acid catabolic process"/>
    <property type="evidence" value="ECO:0007669"/>
    <property type="project" value="TreeGrafter"/>
</dbReference>
<dbReference type="SUPFAM" id="SSF54637">
    <property type="entry name" value="Thioesterase/thiol ester dehydrase-isomerase"/>
    <property type="match status" value="2"/>
</dbReference>
<comment type="catalytic activity">
    <reaction evidence="6">
        <text>a fatty acyl-CoA + H2O = a fatty acid + CoA + H(+)</text>
        <dbReference type="Rhea" id="RHEA:16781"/>
        <dbReference type="ChEBI" id="CHEBI:15377"/>
        <dbReference type="ChEBI" id="CHEBI:15378"/>
        <dbReference type="ChEBI" id="CHEBI:28868"/>
        <dbReference type="ChEBI" id="CHEBI:57287"/>
        <dbReference type="ChEBI" id="CHEBI:77636"/>
        <dbReference type="EC" id="3.1.2.20"/>
    </reaction>
    <physiologicalReaction direction="left-to-right" evidence="6">
        <dbReference type="Rhea" id="RHEA:16782"/>
    </physiologicalReaction>
</comment>
<comment type="subunit">
    <text evidence="2">Homotetramer.</text>
</comment>
<keyword evidence="12" id="KW-1185">Reference proteome</keyword>
<dbReference type="Pfam" id="PF02551">
    <property type="entry name" value="Acyl_CoA_thio"/>
    <property type="match status" value="1"/>
</dbReference>
<dbReference type="AlphaFoldDB" id="A0A931HG19"/>
<evidence type="ECO:0000256" key="6">
    <source>
        <dbReference type="ARBA" id="ARBA00050943"/>
    </source>
</evidence>
<dbReference type="CDD" id="cd03444">
    <property type="entry name" value="Thioesterase_II_repeat1"/>
    <property type="match status" value="1"/>
</dbReference>
<dbReference type="InterPro" id="IPR049449">
    <property type="entry name" value="TesB_ACOT8-like_N"/>
</dbReference>
<feature type="domain" description="Acyl-CoA thioesterase 2 C-terminal" evidence="9">
    <location>
        <begin position="172"/>
        <end position="282"/>
    </location>
</feature>
<dbReference type="FunFam" id="2.40.160.210:FF:000001">
    <property type="entry name" value="Acyl-CoA thioesterase II"/>
    <property type="match status" value="1"/>
</dbReference>
<dbReference type="EC" id="3.1.2.20" evidence="5"/>
<dbReference type="GO" id="GO:0005829">
    <property type="term" value="C:cytosol"/>
    <property type="evidence" value="ECO:0007669"/>
    <property type="project" value="TreeGrafter"/>
</dbReference>
<dbReference type="Proteomes" id="UP000617634">
    <property type="component" value="Unassembled WGS sequence"/>
</dbReference>
<evidence type="ECO:0000256" key="1">
    <source>
        <dbReference type="ARBA" id="ARBA00006538"/>
    </source>
</evidence>
<organism evidence="11 12">
    <name type="scientific">Novosphingobium aureum</name>
    <dbReference type="NCBI Taxonomy" id="2792964"/>
    <lineage>
        <taxon>Bacteria</taxon>
        <taxon>Pseudomonadati</taxon>
        <taxon>Pseudomonadota</taxon>
        <taxon>Alphaproteobacteria</taxon>
        <taxon>Sphingomonadales</taxon>
        <taxon>Sphingomonadaceae</taxon>
        <taxon>Novosphingobium</taxon>
    </lineage>
</organism>
<evidence type="ECO:0000256" key="5">
    <source>
        <dbReference type="ARBA" id="ARBA00038894"/>
    </source>
</evidence>
<name>A0A931HG19_9SPHN</name>
<accession>A0A931HG19</accession>
<evidence type="ECO:0000259" key="10">
    <source>
        <dbReference type="Pfam" id="PF13622"/>
    </source>
</evidence>
<dbReference type="GO" id="GO:0006637">
    <property type="term" value="P:acyl-CoA metabolic process"/>
    <property type="evidence" value="ECO:0007669"/>
    <property type="project" value="InterPro"/>
</dbReference>
<evidence type="ECO:0000313" key="12">
    <source>
        <dbReference type="Proteomes" id="UP000617634"/>
    </source>
</evidence>
<gene>
    <name evidence="11" type="ORF">I5E68_19550</name>
</gene>
<dbReference type="GO" id="GO:0047617">
    <property type="term" value="F:fatty acyl-CoA hydrolase activity"/>
    <property type="evidence" value="ECO:0007669"/>
    <property type="project" value="UniProtKB-EC"/>
</dbReference>
<evidence type="ECO:0000256" key="3">
    <source>
        <dbReference type="ARBA" id="ARBA00022801"/>
    </source>
</evidence>
<dbReference type="CDD" id="cd03445">
    <property type="entry name" value="Thioesterase_II_repeat2"/>
    <property type="match status" value="1"/>
</dbReference>
<evidence type="ECO:0000256" key="4">
    <source>
        <dbReference type="ARBA" id="ARBA00023098"/>
    </source>
</evidence>
<evidence type="ECO:0000256" key="8">
    <source>
        <dbReference type="ARBA" id="ARBA00079653"/>
    </source>
</evidence>
<evidence type="ECO:0000256" key="7">
    <source>
        <dbReference type="ARBA" id="ARBA00071120"/>
    </source>
</evidence>
<reference evidence="11" key="1">
    <citation type="submission" date="2020-11" db="EMBL/GenBank/DDBJ databases">
        <title>Novosphingobium aureum sp. nov., a marine bacterium isolated from sediment of a salt flat.</title>
        <authorList>
            <person name="Yoo Y."/>
            <person name="Kim J.-J."/>
        </authorList>
    </citation>
    <scope>NUCLEOTIDE SEQUENCE</scope>
    <source>
        <strain evidence="11">YJ-S2-02</strain>
    </source>
</reference>
<dbReference type="EMBL" id="JADZGI010000009">
    <property type="protein sequence ID" value="MBH0115142.1"/>
    <property type="molecule type" value="Genomic_DNA"/>
</dbReference>
<evidence type="ECO:0000259" key="9">
    <source>
        <dbReference type="Pfam" id="PF02551"/>
    </source>
</evidence>
<evidence type="ECO:0000256" key="2">
    <source>
        <dbReference type="ARBA" id="ARBA00011881"/>
    </source>
</evidence>
<feature type="domain" description="Acyl-CoA thioesterase-like N-terminal HotDog" evidence="10">
    <location>
        <begin position="35"/>
        <end position="113"/>
    </location>
</feature>
<protein>
    <recommendedName>
        <fullName evidence="7">Acyl-CoA thioesterase 2</fullName>
        <ecNumber evidence="5">3.1.2.20</ecNumber>
    </recommendedName>
    <alternativeName>
        <fullName evidence="8">Thioesterase II</fullName>
    </alternativeName>
</protein>
<dbReference type="InterPro" id="IPR042171">
    <property type="entry name" value="Acyl-CoA_hotdog"/>
</dbReference>
<dbReference type="InterPro" id="IPR029069">
    <property type="entry name" value="HotDog_dom_sf"/>
</dbReference>
<dbReference type="PANTHER" id="PTHR11066:SF34">
    <property type="entry name" value="ACYL-COENZYME A THIOESTERASE 8"/>
    <property type="match status" value="1"/>
</dbReference>
<dbReference type="Gene3D" id="2.40.160.210">
    <property type="entry name" value="Acyl-CoA thioesterase, double hotdog domain"/>
    <property type="match status" value="1"/>
</dbReference>
<keyword evidence="3" id="KW-0378">Hydrolase</keyword>
<keyword evidence="4" id="KW-0443">Lipid metabolism</keyword>
<dbReference type="RefSeq" id="WP_197167341.1">
    <property type="nucleotide sequence ID" value="NZ_JADZGI010000009.1"/>
</dbReference>
<sequence>MTKAPAQAVEGLRDLLTVERLDTDLFRAPATAEKPGRVFGGQVIGQALSAAAATADPERQAHSLHAYFMRAGDVQKPIIYRVLSDFDGGSFSSRRVVAVQDGRPILNLAASFHRAEEGFAHACAMPQVPSPAECPDFRAALEMTGQKMPRLLLEKLAPFDIRVGKPSPQGRDGSQLPTQYLWFKLAHPLGLDASLQRVLLAYASDFALLTTSVLPHPATFFSPQLQGASLDHAMWFHATPDTDDWLLYAMDSPWAGHARGFARGSLYDSSGTLVANTAQEGLIRPLNP</sequence>
<comment type="caution">
    <text evidence="11">The sequence shown here is derived from an EMBL/GenBank/DDBJ whole genome shotgun (WGS) entry which is preliminary data.</text>
</comment>
<evidence type="ECO:0000313" key="11">
    <source>
        <dbReference type="EMBL" id="MBH0115142.1"/>
    </source>
</evidence>
<dbReference type="Pfam" id="PF13622">
    <property type="entry name" value="4HBT_3"/>
    <property type="match status" value="1"/>
</dbReference>
<dbReference type="PANTHER" id="PTHR11066">
    <property type="entry name" value="ACYL-COA THIOESTERASE"/>
    <property type="match status" value="1"/>
</dbReference>